<protein>
    <submittedName>
        <fullName evidence="5">HIT family protein</fullName>
    </submittedName>
</protein>
<evidence type="ECO:0000256" key="2">
    <source>
        <dbReference type="PIRSR" id="PIRSR601310-3"/>
    </source>
</evidence>
<reference evidence="5 6" key="1">
    <citation type="submission" date="2017-08" db="EMBL/GenBank/DDBJ databases">
        <title>The complete genome sequence of Nocardiopsis gilva YIM 90087.</title>
        <authorList>
            <person name="Yin M."/>
            <person name="Tang S."/>
        </authorList>
    </citation>
    <scope>NUCLEOTIDE SEQUENCE [LARGE SCALE GENOMIC DNA]</scope>
    <source>
        <strain evidence="5 6">YIM 90087</strain>
    </source>
</reference>
<dbReference type="PROSITE" id="PS51084">
    <property type="entry name" value="HIT_2"/>
    <property type="match status" value="1"/>
</dbReference>
<dbReference type="InterPro" id="IPR001310">
    <property type="entry name" value="Histidine_triad_HIT"/>
</dbReference>
<dbReference type="PANTHER" id="PTHR46648">
    <property type="entry name" value="HIT FAMILY PROTEIN 1"/>
    <property type="match status" value="1"/>
</dbReference>
<dbReference type="PANTHER" id="PTHR46648:SF1">
    <property type="entry name" value="ADENOSINE 5'-MONOPHOSPHORAMIDASE HNT1"/>
    <property type="match status" value="1"/>
</dbReference>
<feature type="active site" description="Tele-AMP-histidine intermediate" evidence="1">
    <location>
        <position position="102"/>
    </location>
</feature>
<evidence type="ECO:0000313" key="5">
    <source>
        <dbReference type="EMBL" id="ASU84026.1"/>
    </source>
</evidence>
<organism evidence="5 6">
    <name type="scientific">Nocardiopsis gilva YIM 90087</name>
    <dbReference type="NCBI Taxonomy" id="1235441"/>
    <lineage>
        <taxon>Bacteria</taxon>
        <taxon>Bacillati</taxon>
        <taxon>Actinomycetota</taxon>
        <taxon>Actinomycetes</taxon>
        <taxon>Streptosporangiales</taxon>
        <taxon>Nocardiopsidaceae</taxon>
        <taxon>Nocardiopsis</taxon>
    </lineage>
</organism>
<dbReference type="GO" id="GO:0003824">
    <property type="term" value="F:catalytic activity"/>
    <property type="evidence" value="ECO:0007669"/>
    <property type="project" value="InterPro"/>
</dbReference>
<accession>A0A223S7C7</accession>
<dbReference type="EMBL" id="CP022753">
    <property type="protein sequence ID" value="ASU84026.1"/>
    <property type="molecule type" value="Genomic_DNA"/>
</dbReference>
<evidence type="ECO:0000313" key="6">
    <source>
        <dbReference type="Proteomes" id="UP000215005"/>
    </source>
</evidence>
<dbReference type="AlphaFoldDB" id="A0A223S7C7"/>
<evidence type="ECO:0000256" key="1">
    <source>
        <dbReference type="PIRSR" id="PIRSR601310-1"/>
    </source>
</evidence>
<evidence type="ECO:0000259" key="4">
    <source>
        <dbReference type="PROSITE" id="PS51084"/>
    </source>
</evidence>
<keyword evidence="6" id="KW-1185">Reference proteome</keyword>
<dbReference type="Proteomes" id="UP000215005">
    <property type="component" value="Chromosome"/>
</dbReference>
<dbReference type="Gene3D" id="3.30.428.10">
    <property type="entry name" value="HIT-like"/>
    <property type="match status" value="1"/>
</dbReference>
<dbReference type="KEGG" id="ngv:CDO52_15620"/>
<gene>
    <name evidence="5" type="ORF">CDO52_15620</name>
</gene>
<dbReference type="OrthoDB" id="9784774at2"/>
<dbReference type="InterPro" id="IPR036265">
    <property type="entry name" value="HIT-like_sf"/>
</dbReference>
<evidence type="ECO:0000256" key="3">
    <source>
        <dbReference type="PROSITE-ProRule" id="PRU00464"/>
    </source>
</evidence>
<sequence length="144" mass="16042">MNVSECIVCEIVRGQAEASTVHEDETAVALMDIQPVTPGHLLVVPWEHVPGLDEIEETLGVHMWRVAHRLARALRRSGLRCAGINLFLADGEAAFQEVFHAHLHVFPRFANDNFRVDADWRVRERVELDRSAAAVRAGLATLSS</sequence>
<feature type="short sequence motif" description="Histidine triad motif" evidence="2 3">
    <location>
        <begin position="100"/>
        <end position="104"/>
    </location>
</feature>
<feature type="domain" description="HIT" evidence="4">
    <location>
        <begin position="7"/>
        <end position="115"/>
    </location>
</feature>
<proteinExistence type="predicted"/>
<dbReference type="InterPro" id="IPR011146">
    <property type="entry name" value="HIT-like"/>
</dbReference>
<dbReference type="SUPFAM" id="SSF54197">
    <property type="entry name" value="HIT-like"/>
    <property type="match status" value="1"/>
</dbReference>
<dbReference type="RefSeq" id="WP_026125876.1">
    <property type="nucleotide sequence ID" value="NZ_ANBG01000223.1"/>
</dbReference>
<name>A0A223S7C7_9ACTN</name>
<dbReference type="Pfam" id="PF01230">
    <property type="entry name" value="HIT"/>
    <property type="match status" value="1"/>
</dbReference>
<dbReference type="PRINTS" id="PR00332">
    <property type="entry name" value="HISTRIAD"/>
</dbReference>
<dbReference type="GO" id="GO:0009117">
    <property type="term" value="P:nucleotide metabolic process"/>
    <property type="evidence" value="ECO:0007669"/>
    <property type="project" value="TreeGrafter"/>
</dbReference>